<evidence type="ECO:0000313" key="9">
    <source>
        <dbReference type="EMBL" id="ADT82662.1"/>
    </source>
</evidence>
<dbReference type="OrthoDB" id="4781at2759"/>
<dbReference type="Gene3D" id="2.60.40.2140">
    <property type="entry name" value="Beta-1,3-glucan-recognition protein, N-terminal domain"/>
    <property type="match status" value="1"/>
</dbReference>
<reference evidence="9" key="1">
    <citation type="journal article" date="2011" name="Insect Biochem. Mol. Biol.">
        <title>Recognition of microbial molecular patterns and stimulation of prophenoloxidase activation by a beta-1,3-glucanase-related protein in Manduca sexta larval plasma.</title>
        <authorList>
            <person name="Wang Y."/>
            <person name="Sumathipala N."/>
            <person name="Rayaprolu S."/>
            <person name="Jiang H."/>
        </authorList>
    </citation>
    <scope>NUCLEOTIDE SEQUENCE</scope>
</reference>
<dbReference type="InterPro" id="IPR000757">
    <property type="entry name" value="Beta-glucanase-like"/>
</dbReference>
<dbReference type="InterPro" id="IPR031756">
    <property type="entry name" value="BGBP_N"/>
</dbReference>
<protein>
    <submittedName>
        <fullName evidence="9">GNBP-like protein</fullName>
    </submittedName>
</protein>
<evidence type="ECO:0000256" key="1">
    <source>
        <dbReference type="ARBA" id="ARBA00008781"/>
    </source>
</evidence>
<evidence type="ECO:0000256" key="3">
    <source>
        <dbReference type="ARBA" id="ARBA00022729"/>
    </source>
</evidence>
<sequence>AAWWCGRVITLFLCVHLTVGQIPNVSIHAYKPKGFSVSIPDGQNIGLFAFHGNINRGINKNDVGTIAGEVLKAKNGMWIYEDPELELKVGDVINYYVFVSINSKGYLKDNLSFTVTKLEDRSSVTGPIRPGTVLPEDCKPTRTKVRGGFACAGQTLFEDNFDMLDESVWQIEQYIPNTHPEYPFVSYQHLATDQTVTTAGGTLRITPKLQQDLPGFTNETILSGTLNLFSGCTSSADSCLIQVDGADILPPVASGRITSKTFAFTYGKVYVRAKLPQGDWLYPEILLEPFLHKYGSLHYSSGVIKIATARGNRQLYYGPNDYSNKVLYGGPIMDLACRETLLSTKLRRDGSAWGDDFHLYSLEWTPEHIVLMVDDEEWARVEPTASGLRGQFPASCRQLPQMLLRAGTSMAPFDDYFYLTLGVAAGSITEFPDGSVTVGDRIKPWRNSARKAMLNFWQDTNSWLPTWLLSRLEVDYVKVVAL</sequence>
<dbReference type="GO" id="GO:0004553">
    <property type="term" value="F:hydrolase activity, hydrolyzing O-glycosyl compounds"/>
    <property type="evidence" value="ECO:0007669"/>
    <property type="project" value="InterPro"/>
</dbReference>
<dbReference type="GO" id="GO:0045087">
    <property type="term" value="P:innate immune response"/>
    <property type="evidence" value="ECO:0007669"/>
    <property type="project" value="UniProtKB-KW"/>
</dbReference>
<evidence type="ECO:0000256" key="4">
    <source>
        <dbReference type="ARBA" id="ARBA00022859"/>
    </source>
</evidence>
<dbReference type="Pfam" id="PF00722">
    <property type="entry name" value="Glyco_hydro_16"/>
    <property type="match status" value="1"/>
</dbReference>
<dbReference type="PANTHER" id="PTHR10963">
    <property type="entry name" value="GLYCOSYL HYDROLASE-RELATED"/>
    <property type="match status" value="1"/>
</dbReference>
<accession>E7D1Z3</accession>
<feature type="non-terminal residue" evidence="9">
    <location>
        <position position="1"/>
    </location>
</feature>
<keyword evidence="2" id="KW-0399">Innate immunity</keyword>
<comment type="similarity">
    <text evidence="1">Belongs to the insect beta-1,3-glucan binding protein family.</text>
</comment>
<dbReference type="AlphaFoldDB" id="E7D1Z3"/>
<feature type="domain" description="CBM39" evidence="8">
    <location>
        <begin position="20"/>
        <end position="120"/>
    </location>
</feature>
<evidence type="ECO:0000259" key="8">
    <source>
        <dbReference type="PROSITE" id="PS51969"/>
    </source>
</evidence>
<feature type="domain" description="GH16" evidence="7">
    <location>
        <begin position="127"/>
        <end position="482"/>
    </location>
</feature>
<name>E7D1Z3_MANSE</name>
<dbReference type="EMBL" id="HQ007028">
    <property type="protein sequence ID" value="ADT82662.1"/>
    <property type="molecule type" value="mRNA"/>
</dbReference>
<proteinExistence type="evidence at transcript level"/>
<dbReference type="Pfam" id="PF15886">
    <property type="entry name" value="CBM39"/>
    <property type="match status" value="1"/>
</dbReference>
<evidence type="ECO:0000256" key="2">
    <source>
        <dbReference type="ARBA" id="ARBA00022588"/>
    </source>
</evidence>
<dbReference type="InterPro" id="IPR013320">
    <property type="entry name" value="ConA-like_dom_sf"/>
</dbReference>
<dbReference type="InterPro" id="IPR043030">
    <property type="entry name" value="BGBP_N_sf"/>
</dbReference>
<dbReference type="GO" id="GO:0030246">
    <property type="term" value="F:carbohydrate binding"/>
    <property type="evidence" value="ECO:0007669"/>
    <property type="project" value="InterPro"/>
</dbReference>
<dbReference type="InterPro" id="IPR050546">
    <property type="entry name" value="Glycosyl_Hydrlase_16"/>
</dbReference>
<dbReference type="PROSITE" id="PS51762">
    <property type="entry name" value="GH16_2"/>
    <property type="match status" value="1"/>
</dbReference>
<evidence type="ECO:0000259" key="7">
    <source>
        <dbReference type="PROSITE" id="PS51762"/>
    </source>
</evidence>
<dbReference type="InterPro" id="IPR035806">
    <property type="entry name" value="GH16_GRP_C"/>
</dbReference>
<dbReference type="PANTHER" id="PTHR10963:SF60">
    <property type="entry name" value="GRAM-NEGATIVE BACTERIA-BINDING PROTEIN 1-RELATED"/>
    <property type="match status" value="1"/>
</dbReference>
<evidence type="ECO:0000256" key="6">
    <source>
        <dbReference type="SAM" id="SignalP"/>
    </source>
</evidence>
<organism evidence="9">
    <name type="scientific">Manduca sexta</name>
    <name type="common">Tobacco hawkmoth</name>
    <name type="synonym">Tobacco hornworm</name>
    <dbReference type="NCBI Taxonomy" id="7130"/>
    <lineage>
        <taxon>Eukaryota</taxon>
        <taxon>Metazoa</taxon>
        <taxon>Ecdysozoa</taxon>
        <taxon>Arthropoda</taxon>
        <taxon>Hexapoda</taxon>
        <taxon>Insecta</taxon>
        <taxon>Pterygota</taxon>
        <taxon>Neoptera</taxon>
        <taxon>Endopterygota</taxon>
        <taxon>Lepidoptera</taxon>
        <taxon>Glossata</taxon>
        <taxon>Ditrysia</taxon>
        <taxon>Bombycoidea</taxon>
        <taxon>Sphingidae</taxon>
        <taxon>Sphinginae</taxon>
        <taxon>Sphingini</taxon>
        <taxon>Manduca</taxon>
    </lineage>
</organism>
<keyword evidence="3 6" id="KW-0732">Signal</keyword>
<dbReference type="GO" id="GO:0005975">
    <property type="term" value="P:carbohydrate metabolic process"/>
    <property type="evidence" value="ECO:0007669"/>
    <property type="project" value="InterPro"/>
</dbReference>
<keyword evidence="4" id="KW-0391">Immunity</keyword>
<dbReference type="PROSITE" id="PS51969">
    <property type="entry name" value="CBM39"/>
    <property type="match status" value="1"/>
</dbReference>
<dbReference type="SUPFAM" id="SSF49899">
    <property type="entry name" value="Concanavalin A-like lectins/glucanases"/>
    <property type="match status" value="1"/>
</dbReference>
<keyword evidence="5" id="KW-0325">Glycoprotein</keyword>
<feature type="chain" id="PRO_5003218558" evidence="6">
    <location>
        <begin position="21"/>
        <end position="482"/>
    </location>
</feature>
<feature type="signal peptide" evidence="6">
    <location>
        <begin position="1"/>
        <end position="20"/>
    </location>
</feature>
<evidence type="ECO:0000256" key="5">
    <source>
        <dbReference type="ARBA" id="ARBA00023180"/>
    </source>
</evidence>
<dbReference type="CDD" id="cd02179">
    <property type="entry name" value="GH16_beta_GRP"/>
    <property type="match status" value="1"/>
</dbReference>
<dbReference type="Gene3D" id="2.60.120.200">
    <property type="match status" value="1"/>
</dbReference>